<sequence>MIWLHRLCSLATMQYFSGSQSFLFQAKNFSIT</sequence>
<reference evidence="1 2" key="1">
    <citation type="journal article" date="2006" name="Science">
        <title>The genome of black cottonwood, Populus trichocarpa (Torr. &amp; Gray).</title>
        <authorList>
            <person name="Tuskan G.A."/>
            <person name="Difazio S."/>
            <person name="Jansson S."/>
            <person name="Bohlmann J."/>
            <person name="Grigoriev I."/>
            <person name="Hellsten U."/>
            <person name="Putnam N."/>
            <person name="Ralph S."/>
            <person name="Rombauts S."/>
            <person name="Salamov A."/>
            <person name="Schein J."/>
            <person name="Sterck L."/>
            <person name="Aerts A."/>
            <person name="Bhalerao R.R."/>
            <person name="Bhalerao R.P."/>
            <person name="Blaudez D."/>
            <person name="Boerjan W."/>
            <person name="Brun A."/>
            <person name="Brunner A."/>
            <person name="Busov V."/>
            <person name="Campbell M."/>
            <person name="Carlson J."/>
            <person name="Chalot M."/>
            <person name="Chapman J."/>
            <person name="Chen G.L."/>
            <person name="Cooper D."/>
            <person name="Coutinho P.M."/>
            <person name="Couturier J."/>
            <person name="Covert S."/>
            <person name="Cronk Q."/>
            <person name="Cunningham R."/>
            <person name="Davis J."/>
            <person name="Degroeve S."/>
            <person name="Dejardin A."/>
            <person name="Depamphilis C."/>
            <person name="Detter J."/>
            <person name="Dirks B."/>
            <person name="Dubchak I."/>
            <person name="Duplessis S."/>
            <person name="Ehlting J."/>
            <person name="Ellis B."/>
            <person name="Gendler K."/>
            <person name="Goodstein D."/>
            <person name="Gribskov M."/>
            <person name="Grimwood J."/>
            <person name="Groover A."/>
            <person name="Gunter L."/>
            <person name="Hamberger B."/>
            <person name="Heinze B."/>
            <person name="Helariutta Y."/>
            <person name="Henrissat B."/>
            <person name="Holligan D."/>
            <person name="Holt R."/>
            <person name="Huang W."/>
            <person name="Islam-Faridi N."/>
            <person name="Jones S."/>
            <person name="Jones-Rhoades M."/>
            <person name="Jorgensen R."/>
            <person name="Joshi C."/>
            <person name="Kangasjarvi J."/>
            <person name="Karlsson J."/>
            <person name="Kelleher C."/>
            <person name="Kirkpatrick R."/>
            <person name="Kirst M."/>
            <person name="Kohler A."/>
            <person name="Kalluri U."/>
            <person name="Larimer F."/>
            <person name="Leebens-Mack J."/>
            <person name="Leple J.C."/>
            <person name="Locascio P."/>
            <person name="Lou Y."/>
            <person name="Lucas S."/>
            <person name="Martin F."/>
            <person name="Montanini B."/>
            <person name="Napoli C."/>
            <person name="Nelson D.R."/>
            <person name="Nelson C."/>
            <person name="Nieminen K."/>
            <person name="Nilsson O."/>
            <person name="Pereda V."/>
            <person name="Peter G."/>
            <person name="Philippe R."/>
            <person name="Pilate G."/>
            <person name="Poliakov A."/>
            <person name="Razumovskaya J."/>
            <person name="Richardson P."/>
            <person name="Rinaldi C."/>
            <person name="Ritland K."/>
            <person name="Rouze P."/>
            <person name="Ryaboy D."/>
            <person name="Schmutz J."/>
            <person name="Schrader J."/>
            <person name="Segerman B."/>
            <person name="Shin H."/>
            <person name="Siddiqui A."/>
            <person name="Sterky F."/>
            <person name="Terry A."/>
            <person name="Tsai C.J."/>
            <person name="Uberbacher E."/>
            <person name="Unneberg P."/>
            <person name="Vahala J."/>
            <person name="Wall K."/>
            <person name="Wessler S."/>
            <person name="Yang G."/>
            <person name="Yin T."/>
            <person name="Douglas C."/>
            <person name="Marra M."/>
            <person name="Sandberg G."/>
            <person name="Van de Peer Y."/>
            <person name="Rokhsar D."/>
        </authorList>
    </citation>
    <scope>NUCLEOTIDE SEQUENCE [LARGE SCALE GENOMIC DNA]</scope>
    <source>
        <strain evidence="2">cv. Nisqually</strain>
    </source>
</reference>
<dbReference type="EMBL" id="CM009294">
    <property type="protein sequence ID" value="KAI9395290.1"/>
    <property type="molecule type" value="Genomic_DNA"/>
</dbReference>
<evidence type="ECO:0000313" key="2">
    <source>
        <dbReference type="Proteomes" id="UP000006729"/>
    </source>
</evidence>
<name>A0ACC0T179_POPTR</name>
<evidence type="ECO:0000313" key="1">
    <source>
        <dbReference type="EMBL" id="KAI9395290.1"/>
    </source>
</evidence>
<dbReference type="Proteomes" id="UP000006729">
    <property type="component" value="Chromosome 5"/>
</dbReference>
<keyword evidence="2" id="KW-1185">Reference proteome</keyword>
<proteinExistence type="predicted"/>
<gene>
    <name evidence="1" type="ORF">POPTR_005G211200v4</name>
</gene>
<protein>
    <submittedName>
        <fullName evidence="1">Uncharacterized protein</fullName>
    </submittedName>
</protein>
<comment type="caution">
    <text evidence="1">The sequence shown here is derived from an EMBL/GenBank/DDBJ whole genome shotgun (WGS) entry which is preliminary data.</text>
</comment>
<accession>A0ACC0T179</accession>
<organism evidence="1 2">
    <name type="scientific">Populus trichocarpa</name>
    <name type="common">Western balsam poplar</name>
    <name type="synonym">Populus balsamifera subsp. trichocarpa</name>
    <dbReference type="NCBI Taxonomy" id="3694"/>
    <lineage>
        <taxon>Eukaryota</taxon>
        <taxon>Viridiplantae</taxon>
        <taxon>Streptophyta</taxon>
        <taxon>Embryophyta</taxon>
        <taxon>Tracheophyta</taxon>
        <taxon>Spermatophyta</taxon>
        <taxon>Magnoliopsida</taxon>
        <taxon>eudicotyledons</taxon>
        <taxon>Gunneridae</taxon>
        <taxon>Pentapetalae</taxon>
        <taxon>rosids</taxon>
        <taxon>fabids</taxon>
        <taxon>Malpighiales</taxon>
        <taxon>Salicaceae</taxon>
        <taxon>Saliceae</taxon>
        <taxon>Populus</taxon>
    </lineage>
</organism>